<accession>A0ABP9S2K3</accession>
<keyword evidence="3" id="KW-1185">Reference proteome</keyword>
<protein>
    <submittedName>
        <fullName evidence="2">MarR family winged helix-turn-helix transcriptional regulator</fullName>
    </submittedName>
</protein>
<sequence>MRTDNDDASDPAGGGPALFQLVRFWSRRWATGVLPDGGDDAGQVGHILLLEAIDAAGGDGPAQIGAVAVELGLDRSNASRMLASAVSAGLVTKSVSPEDARRAELAITPAGRRLLAVARDWQQRTFAELVADWPARDARRFASYLVRLAAQRTPAAQPTAAAQPTPEETR</sequence>
<dbReference type="InterPro" id="IPR039422">
    <property type="entry name" value="MarR/SlyA-like"/>
</dbReference>
<dbReference type="SUPFAM" id="SSF46785">
    <property type="entry name" value="Winged helix' DNA-binding domain"/>
    <property type="match status" value="1"/>
</dbReference>
<feature type="domain" description="HTH marR-type" evidence="1">
    <location>
        <begin position="35"/>
        <end position="138"/>
    </location>
</feature>
<reference evidence="3" key="1">
    <citation type="journal article" date="2019" name="Int. J. Syst. Evol. Microbiol.">
        <title>The Global Catalogue of Microorganisms (GCM) 10K type strain sequencing project: providing services to taxonomists for standard genome sequencing and annotation.</title>
        <authorList>
            <consortium name="The Broad Institute Genomics Platform"/>
            <consortium name="The Broad Institute Genome Sequencing Center for Infectious Disease"/>
            <person name="Wu L."/>
            <person name="Ma J."/>
        </authorList>
    </citation>
    <scope>NUCLEOTIDE SEQUENCE [LARGE SCALE GENOMIC DNA]</scope>
    <source>
        <strain evidence="3">JCM 18304</strain>
    </source>
</reference>
<dbReference type="EMBL" id="BAABJQ010000013">
    <property type="protein sequence ID" value="GAA5190057.1"/>
    <property type="molecule type" value="Genomic_DNA"/>
</dbReference>
<evidence type="ECO:0000313" key="3">
    <source>
        <dbReference type="Proteomes" id="UP001501570"/>
    </source>
</evidence>
<comment type="caution">
    <text evidence="2">The sequence shown here is derived from an EMBL/GenBank/DDBJ whole genome shotgun (WGS) entry which is preliminary data.</text>
</comment>
<dbReference type="PANTHER" id="PTHR33164">
    <property type="entry name" value="TRANSCRIPTIONAL REGULATOR, MARR FAMILY"/>
    <property type="match status" value="1"/>
</dbReference>
<dbReference type="InterPro" id="IPR000835">
    <property type="entry name" value="HTH_MarR-typ"/>
</dbReference>
<evidence type="ECO:0000313" key="2">
    <source>
        <dbReference type="EMBL" id="GAA5190057.1"/>
    </source>
</evidence>
<evidence type="ECO:0000259" key="1">
    <source>
        <dbReference type="SMART" id="SM00347"/>
    </source>
</evidence>
<organism evidence="2 3">
    <name type="scientific">Rugosimonospora acidiphila</name>
    <dbReference type="NCBI Taxonomy" id="556531"/>
    <lineage>
        <taxon>Bacteria</taxon>
        <taxon>Bacillati</taxon>
        <taxon>Actinomycetota</taxon>
        <taxon>Actinomycetes</taxon>
        <taxon>Micromonosporales</taxon>
        <taxon>Micromonosporaceae</taxon>
        <taxon>Rugosimonospora</taxon>
    </lineage>
</organism>
<dbReference type="Pfam" id="PF12802">
    <property type="entry name" value="MarR_2"/>
    <property type="match status" value="1"/>
</dbReference>
<name>A0ABP9S2K3_9ACTN</name>
<proteinExistence type="predicted"/>
<dbReference type="InterPro" id="IPR036390">
    <property type="entry name" value="WH_DNA-bd_sf"/>
</dbReference>
<dbReference type="InterPro" id="IPR036388">
    <property type="entry name" value="WH-like_DNA-bd_sf"/>
</dbReference>
<dbReference type="SMART" id="SM00347">
    <property type="entry name" value="HTH_MARR"/>
    <property type="match status" value="1"/>
</dbReference>
<dbReference type="RefSeq" id="WP_345632408.1">
    <property type="nucleotide sequence ID" value="NZ_BAABJQ010000013.1"/>
</dbReference>
<dbReference type="PANTHER" id="PTHR33164:SF57">
    <property type="entry name" value="MARR-FAMILY TRANSCRIPTIONAL REGULATOR"/>
    <property type="match status" value="1"/>
</dbReference>
<dbReference type="Proteomes" id="UP001501570">
    <property type="component" value="Unassembled WGS sequence"/>
</dbReference>
<gene>
    <name evidence="2" type="ORF">GCM10023322_44250</name>
</gene>
<dbReference type="Gene3D" id="1.10.10.10">
    <property type="entry name" value="Winged helix-like DNA-binding domain superfamily/Winged helix DNA-binding domain"/>
    <property type="match status" value="1"/>
</dbReference>